<sequence length="914" mass="105867">MKSKKIAKIPAKILLPLASFSMIIPVSANLVVESKNDTKEVSKTNSLSKNLVANYKTKAISAFLNVNRNDTPSENAETVTANTEEVQASNFQEVVDKIRALSHLNQNEKSIYINEAQKAKEVDASKVDLNAYYEIARIQDKINQIAHALENTENAFEYPNKAQINILELNQNSDAYKSFYLIDEQMKQEINRDKYIKLEIRVVKNGSSTNNKDNPNEDDKFYGRTRVTFLVKYDLRNYNAEYADIVHKIGISGMHSHPTNWSKANFASESNDVSTSNFITGFQRYTQEEQERINNIQLSFEYKNTSIPREQRLYPSDINIYNFRDHFLIKNGNNIFTEESEELIINELIPYDENLGILTIKYSLRSKKDPSIISPEKDKNSQPELRFWTRNEYIAEVKRLENLNNKQKTLFANYNIADKNVTPTREDVINQVEKAKLVDQKMYELKVAFNDSANDYEVAKENSELETNKKFLKQYEKAKQLLNKNSGDGVIEVSQIQYIIDMLKDVRNITSKEKAKIKIGQDKRLTTEQKNRLKQQVHDLNEPYNEGVSIPEDILEFHDNLNEIVNKGDAIDEITNSNLTPKQKEDLIEDILNANVDDDVNWRNKQNRFEITNENINKKKEAYERINNTPDSLLTVQDKEKLVENVENNNPIDQTFDHVSSNIDKKQEAITKVKQDSNLTEQQKNQINENIHNLDPKDVNFENKLANELAKAKLIAEIQKDPVLTNDQKDKLISEVILLPNNSELSALLERVKSKVDLIKQITNNTILDDQLKDKLQKQVINNKADSNTFENKQNELKNRIIDLQDLIKSLNDLIDFTNDPKWNKITKQSQQAILDAISATKQILSNSDDSSNSQIQEQTNINRSLLSGYKKSWNKLWLLTLLIFLIPFLWWFFIIWKRIKKEEEEEPQNIEAN</sequence>
<proteinExistence type="predicted"/>
<dbReference type="Proteomes" id="UP000290815">
    <property type="component" value="Chromosome"/>
</dbReference>
<evidence type="ECO:0000256" key="1">
    <source>
        <dbReference type="SAM" id="Coils"/>
    </source>
</evidence>
<keyword evidence="1" id="KW-0175">Coiled coil</keyword>
<keyword evidence="2" id="KW-0812">Transmembrane</keyword>
<keyword evidence="5" id="KW-1185">Reference proteome</keyword>
<dbReference type="RefSeq" id="WP_129622187.1">
    <property type="nucleotide sequence ID" value="NZ_LR215024.1"/>
</dbReference>
<feature type="transmembrane region" description="Helical" evidence="2">
    <location>
        <begin position="877"/>
        <end position="897"/>
    </location>
</feature>
<gene>
    <name evidence="4" type="ORF">NCTC10194_00712</name>
</gene>
<protein>
    <recommendedName>
        <fullName evidence="6">Protein G-related albumin-binding (GA) module domain-containing protein</fullName>
    </recommendedName>
</protein>
<feature type="coiled-coil region" evidence="1">
    <location>
        <begin position="787"/>
        <end position="814"/>
    </location>
</feature>
<reference evidence="4 5" key="1">
    <citation type="submission" date="2019-01" db="EMBL/GenBank/DDBJ databases">
        <authorList>
            <consortium name="Pathogen Informatics"/>
        </authorList>
    </citation>
    <scope>NUCLEOTIDE SEQUENCE [LARGE SCALE GENOMIC DNA]</scope>
    <source>
        <strain evidence="4 5">NCTC10194</strain>
    </source>
</reference>
<dbReference type="AlphaFoldDB" id="A0A449AWQ6"/>
<evidence type="ECO:0008006" key="6">
    <source>
        <dbReference type="Google" id="ProtNLM"/>
    </source>
</evidence>
<feature type="signal peptide" evidence="3">
    <location>
        <begin position="1"/>
        <end position="28"/>
    </location>
</feature>
<dbReference type="EMBL" id="LR215024">
    <property type="protein sequence ID" value="VEU71180.1"/>
    <property type="molecule type" value="Genomic_DNA"/>
</dbReference>
<evidence type="ECO:0000256" key="3">
    <source>
        <dbReference type="SAM" id="SignalP"/>
    </source>
</evidence>
<evidence type="ECO:0000313" key="5">
    <source>
        <dbReference type="Proteomes" id="UP000290815"/>
    </source>
</evidence>
<dbReference type="KEGG" id="mgly:NCTC10194_00712"/>
<evidence type="ECO:0000313" key="4">
    <source>
        <dbReference type="EMBL" id="VEU71180.1"/>
    </source>
</evidence>
<feature type="chain" id="PRO_5019144953" description="Protein G-related albumin-binding (GA) module domain-containing protein" evidence="3">
    <location>
        <begin position="29"/>
        <end position="914"/>
    </location>
</feature>
<evidence type="ECO:0000256" key="2">
    <source>
        <dbReference type="SAM" id="Phobius"/>
    </source>
</evidence>
<organism evidence="4 5">
    <name type="scientific">Mycoplasmopsis glycophila</name>
    <dbReference type="NCBI Taxonomy" id="171285"/>
    <lineage>
        <taxon>Bacteria</taxon>
        <taxon>Bacillati</taxon>
        <taxon>Mycoplasmatota</taxon>
        <taxon>Mycoplasmoidales</taxon>
        <taxon>Metamycoplasmataceae</taxon>
        <taxon>Mycoplasmopsis</taxon>
    </lineage>
</organism>
<name>A0A449AWQ6_9BACT</name>
<accession>A0A449AWQ6</accession>
<keyword evidence="2" id="KW-1133">Transmembrane helix</keyword>
<keyword evidence="2" id="KW-0472">Membrane</keyword>
<keyword evidence="3" id="KW-0732">Signal</keyword>